<dbReference type="GO" id="GO:0016779">
    <property type="term" value="F:nucleotidyltransferase activity"/>
    <property type="evidence" value="ECO:0007669"/>
    <property type="project" value="UniProtKB-KW"/>
</dbReference>
<keyword evidence="3" id="KW-0964">Secreted</keyword>
<evidence type="ECO:0000313" key="12">
    <source>
        <dbReference type="EMBL" id="KAL1023521.1"/>
    </source>
</evidence>
<comment type="caution">
    <text evidence="12">The sequence shown here is derived from an EMBL/GenBank/DDBJ whole genome shotgun (WGS) entry which is preliminary data.</text>
</comment>
<comment type="similarity">
    <text evidence="2 11">Belongs to the Arg-specific ADP-ribosyltransferase family.</text>
</comment>
<sequence>MMNYFKGALLLLATTTFTVKSRKQCQCECDEERLSTVPSSVDDRYPTCREEMMGNVTIGDLLTRELQADPNFSTAWLQAERCNVTVANLTKLHVTALIVYTHANRTFPGLFDIDTRSFGPEIIIYRRYFMYKSFHFLLTDALQLLRARQEQEKIGCMLVYAKGTGWGKLQGNVGDYVRTGNFMLASTQRYSALFDLIIWTCHGSILPSLSSHPCHSYSGLNVLVPPYELFKVAAVKKVPRRWVDGLTREYYLESIGTMSKLTCAFTSAM</sequence>
<organism evidence="12 13">
    <name type="scientific">Umbra pygmaea</name>
    <name type="common">Eastern mudminnow</name>
    <dbReference type="NCBI Taxonomy" id="75934"/>
    <lineage>
        <taxon>Eukaryota</taxon>
        <taxon>Metazoa</taxon>
        <taxon>Chordata</taxon>
        <taxon>Craniata</taxon>
        <taxon>Vertebrata</taxon>
        <taxon>Euteleostomi</taxon>
        <taxon>Actinopterygii</taxon>
        <taxon>Neopterygii</taxon>
        <taxon>Teleostei</taxon>
        <taxon>Protacanthopterygii</taxon>
        <taxon>Esociformes</taxon>
        <taxon>Umbridae</taxon>
        <taxon>Umbra</taxon>
    </lineage>
</organism>
<evidence type="ECO:0000256" key="3">
    <source>
        <dbReference type="ARBA" id="ARBA00022525"/>
    </source>
</evidence>
<evidence type="ECO:0000313" key="13">
    <source>
        <dbReference type="Proteomes" id="UP001557470"/>
    </source>
</evidence>
<dbReference type="Pfam" id="PF01129">
    <property type="entry name" value="ART"/>
    <property type="match status" value="1"/>
</dbReference>
<keyword evidence="13" id="KW-1185">Reference proteome</keyword>
<evidence type="ECO:0000256" key="5">
    <source>
        <dbReference type="ARBA" id="ARBA00022676"/>
    </source>
</evidence>
<evidence type="ECO:0000256" key="11">
    <source>
        <dbReference type="RuleBase" id="RU361228"/>
    </source>
</evidence>
<feature type="signal peptide" evidence="11">
    <location>
        <begin position="1"/>
        <end position="21"/>
    </location>
</feature>
<evidence type="ECO:0000256" key="4">
    <source>
        <dbReference type="ARBA" id="ARBA00022656"/>
    </source>
</evidence>
<dbReference type="Gene3D" id="3.90.176.10">
    <property type="entry name" value="Toxin ADP-ribosyltransferase, Chain A, domain 1"/>
    <property type="match status" value="1"/>
</dbReference>
<dbReference type="PRINTS" id="PR00970">
    <property type="entry name" value="RIBTRNSFRASE"/>
</dbReference>
<accession>A0ABD0YC33</accession>
<keyword evidence="8 11" id="KW-0521">NADP</keyword>
<dbReference type="AlphaFoldDB" id="A0ABD0YC33"/>
<dbReference type="EMBL" id="JAGEUA010000001">
    <property type="protein sequence ID" value="KAL1023521.1"/>
    <property type="molecule type" value="Genomic_DNA"/>
</dbReference>
<evidence type="ECO:0000256" key="7">
    <source>
        <dbReference type="ARBA" id="ARBA00022695"/>
    </source>
</evidence>
<gene>
    <name evidence="12" type="ORF">UPYG_G00041920</name>
</gene>
<evidence type="ECO:0000256" key="10">
    <source>
        <dbReference type="ARBA" id="ARBA00047597"/>
    </source>
</evidence>
<evidence type="ECO:0000256" key="8">
    <source>
        <dbReference type="ARBA" id="ARBA00022857"/>
    </source>
</evidence>
<dbReference type="Proteomes" id="UP001557470">
    <property type="component" value="Unassembled WGS sequence"/>
</dbReference>
<dbReference type="PANTHER" id="PTHR10339:SF25">
    <property type="entry name" value="SECRETED EXOENZYME S"/>
    <property type="match status" value="1"/>
</dbReference>
<dbReference type="EC" id="2.4.2.31" evidence="11"/>
<keyword evidence="4" id="KW-0800">Toxin</keyword>
<dbReference type="InterPro" id="IPR050999">
    <property type="entry name" value="ADP-ribosyltransferase_ARG"/>
</dbReference>
<name>A0ABD0YC33_UMBPY</name>
<dbReference type="GO" id="GO:0090729">
    <property type="term" value="F:toxin activity"/>
    <property type="evidence" value="ECO:0007669"/>
    <property type="project" value="UniProtKB-KW"/>
</dbReference>
<proteinExistence type="inferred from homology"/>
<dbReference type="InterPro" id="IPR000768">
    <property type="entry name" value="ART"/>
</dbReference>
<dbReference type="GO" id="GO:0005576">
    <property type="term" value="C:extracellular region"/>
    <property type="evidence" value="ECO:0007669"/>
    <property type="project" value="UniProtKB-SubCell"/>
</dbReference>
<reference evidence="12 13" key="1">
    <citation type="submission" date="2024-06" db="EMBL/GenBank/DDBJ databases">
        <authorList>
            <person name="Pan Q."/>
            <person name="Wen M."/>
            <person name="Jouanno E."/>
            <person name="Zahm M."/>
            <person name="Klopp C."/>
            <person name="Cabau C."/>
            <person name="Louis A."/>
            <person name="Berthelot C."/>
            <person name="Parey E."/>
            <person name="Roest Crollius H."/>
            <person name="Montfort J."/>
            <person name="Robinson-Rechavi M."/>
            <person name="Bouchez O."/>
            <person name="Lampietro C."/>
            <person name="Lopez Roques C."/>
            <person name="Donnadieu C."/>
            <person name="Postlethwait J."/>
            <person name="Bobe J."/>
            <person name="Verreycken H."/>
            <person name="Guiguen Y."/>
        </authorList>
    </citation>
    <scope>NUCLEOTIDE SEQUENCE [LARGE SCALE GENOMIC DNA]</scope>
    <source>
        <strain evidence="12">Up_M1</strain>
        <tissue evidence="12">Testis</tissue>
    </source>
</reference>
<dbReference type="PANTHER" id="PTHR10339">
    <property type="entry name" value="ADP-RIBOSYLTRANSFERASE"/>
    <property type="match status" value="1"/>
</dbReference>
<keyword evidence="9" id="KW-0843">Virulence</keyword>
<evidence type="ECO:0000256" key="2">
    <source>
        <dbReference type="ARBA" id="ARBA00009558"/>
    </source>
</evidence>
<keyword evidence="5 11" id="KW-0328">Glycosyltransferase</keyword>
<dbReference type="SUPFAM" id="SSF56399">
    <property type="entry name" value="ADP-ribosylation"/>
    <property type="match status" value="1"/>
</dbReference>
<dbReference type="GO" id="GO:0106274">
    <property type="term" value="F:NAD+-protein-arginine ADP-ribosyltransferase activity"/>
    <property type="evidence" value="ECO:0007669"/>
    <property type="project" value="UniProtKB-EC"/>
</dbReference>
<comment type="catalytic activity">
    <reaction evidence="10 11">
        <text>L-arginyl-[protein] + NAD(+) = N(omega)-(ADP-D-ribosyl)-L-arginyl-[protein] + nicotinamide + H(+)</text>
        <dbReference type="Rhea" id="RHEA:19149"/>
        <dbReference type="Rhea" id="RHEA-COMP:10532"/>
        <dbReference type="Rhea" id="RHEA-COMP:15087"/>
        <dbReference type="ChEBI" id="CHEBI:15378"/>
        <dbReference type="ChEBI" id="CHEBI:17154"/>
        <dbReference type="ChEBI" id="CHEBI:29965"/>
        <dbReference type="ChEBI" id="CHEBI:57540"/>
        <dbReference type="ChEBI" id="CHEBI:142554"/>
        <dbReference type="EC" id="2.4.2.31"/>
    </reaction>
</comment>
<keyword evidence="11" id="KW-0520">NAD</keyword>
<keyword evidence="7" id="KW-0548">Nucleotidyltransferase</keyword>
<comment type="subcellular location">
    <subcellularLocation>
        <location evidence="1">Secreted</location>
    </subcellularLocation>
</comment>
<keyword evidence="6 11" id="KW-0808">Transferase</keyword>
<feature type="chain" id="PRO_5044529518" description="NAD(P)(+)--arginine ADP-ribosyltransferase" evidence="11">
    <location>
        <begin position="22"/>
        <end position="269"/>
    </location>
</feature>
<keyword evidence="11" id="KW-0732">Signal</keyword>
<evidence type="ECO:0000256" key="1">
    <source>
        <dbReference type="ARBA" id="ARBA00004613"/>
    </source>
</evidence>
<dbReference type="PROSITE" id="PS01291">
    <property type="entry name" value="ART"/>
    <property type="match status" value="1"/>
</dbReference>
<evidence type="ECO:0000256" key="9">
    <source>
        <dbReference type="ARBA" id="ARBA00023026"/>
    </source>
</evidence>
<evidence type="ECO:0000256" key="6">
    <source>
        <dbReference type="ARBA" id="ARBA00022679"/>
    </source>
</evidence>
<protein>
    <recommendedName>
        <fullName evidence="11">NAD(P)(+)--arginine ADP-ribosyltransferase</fullName>
        <ecNumber evidence="11">2.4.2.31</ecNumber>
    </recommendedName>
    <alternativeName>
        <fullName evidence="11">Mono(ADP-ribosyl)transferase</fullName>
    </alternativeName>
</protein>